<evidence type="ECO:0000256" key="1">
    <source>
        <dbReference type="ARBA" id="ARBA00022690"/>
    </source>
</evidence>
<keyword evidence="1" id="KW-0646">Protease inhibitor</keyword>
<dbReference type="OrthoDB" id="6236007at2759"/>
<dbReference type="FunFam" id="2.10.25.10:FF:000055">
    <property type="entry name" value="alpha-tectorin isoform X1"/>
    <property type="match status" value="2"/>
</dbReference>
<feature type="domain" description="TIL" evidence="4">
    <location>
        <begin position="194"/>
        <end position="246"/>
    </location>
</feature>
<keyword evidence="2" id="KW-1015">Disulfide bond</keyword>
<evidence type="ECO:0000259" key="4">
    <source>
        <dbReference type="Pfam" id="PF01826"/>
    </source>
</evidence>
<gene>
    <name evidence="5" type="primary">FCGBP</name>
    <name evidence="5" type="ORF">BLAG_LOCUS14770</name>
</gene>
<dbReference type="PANTHER" id="PTHR23259">
    <property type="entry name" value="RIDDLE"/>
    <property type="match status" value="1"/>
</dbReference>
<accession>A0A8J9ZJG9</accession>
<feature type="domain" description="TIL" evidence="4">
    <location>
        <begin position="79"/>
        <end position="131"/>
    </location>
</feature>
<dbReference type="Gene3D" id="2.10.25.10">
    <property type="entry name" value="Laminin"/>
    <property type="match status" value="4"/>
</dbReference>
<keyword evidence="3" id="KW-0732">Signal</keyword>
<organism evidence="5 6">
    <name type="scientific">Branchiostoma lanceolatum</name>
    <name type="common">Common lancelet</name>
    <name type="synonym">Amphioxus lanceolatum</name>
    <dbReference type="NCBI Taxonomy" id="7740"/>
    <lineage>
        <taxon>Eukaryota</taxon>
        <taxon>Metazoa</taxon>
        <taxon>Chordata</taxon>
        <taxon>Cephalochordata</taxon>
        <taxon>Leptocardii</taxon>
        <taxon>Amphioxiformes</taxon>
        <taxon>Branchiostomatidae</taxon>
        <taxon>Branchiostoma</taxon>
    </lineage>
</organism>
<feature type="domain" description="TIL" evidence="4">
    <location>
        <begin position="22"/>
        <end position="74"/>
    </location>
</feature>
<dbReference type="Pfam" id="PF01826">
    <property type="entry name" value="TIL"/>
    <property type="match status" value="4"/>
</dbReference>
<keyword evidence="6" id="KW-1185">Reference proteome</keyword>
<dbReference type="AlphaFoldDB" id="A0A8J9ZJG9"/>
<evidence type="ECO:0000313" key="5">
    <source>
        <dbReference type="EMBL" id="CAH1256450.1"/>
    </source>
</evidence>
<evidence type="ECO:0000256" key="2">
    <source>
        <dbReference type="ARBA" id="ARBA00023157"/>
    </source>
</evidence>
<sequence>MMMIWAAIVLSVAVNVVSSQDCAAHSHWEFCGSACPQTCDSSMFQICAAVCVTGCECDAGYVLHNGECIRRDDCPAKECPANSHWSDCGSACPQTCEPTGLFGCLAVCVPSCVCDDGFVSHYGACISADQCPGDCAAHSHWEYCGSACPQTCDSISSPFQSCFAVCVTGCVCDAGYVLHNGDCIRHVDCPAKQCAANSHWSDCGSACPQTCEVNQLFGCGAVCVPSCVCDRGFVSHYGACISADQCPGGNPLLSGR</sequence>
<reference evidence="5" key="1">
    <citation type="submission" date="2022-01" db="EMBL/GenBank/DDBJ databases">
        <authorList>
            <person name="Braso-Vives M."/>
        </authorList>
    </citation>
    <scope>NUCLEOTIDE SEQUENCE</scope>
</reference>
<proteinExistence type="predicted"/>
<name>A0A8J9ZJG9_BRALA</name>
<dbReference type="GO" id="GO:0030414">
    <property type="term" value="F:peptidase inhibitor activity"/>
    <property type="evidence" value="ECO:0007669"/>
    <property type="project" value="UniProtKB-KW"/>
</dbReference>
<feature type="domain" description="TIL" evidence="4">
    <location>
        <begin position="135"/>
        <end position="189"/>
    </location>
</feature>
<feature type="signal peptide" evidence="3">
    <location>
        <begin position="1"/>
        <end position="19"/>
    </location>
</feature>
<evidence type="ECO:0000313" key="6">
    <source>
        <dbReference type="Proteomes" id="UP000838412"/>
    </source>
</evidence>
<protein>
    <submittedName>
        <fullName evidence="5">FCGBP protein</fullName>
    </submittedName>
</protein>
<dbReference type="InterPro" id="IPR002919">
    <property type="entry name" value="TIL_dom"/>
</dbReference>
<dbReference type="InterPro" id="IPR036084">
    <property type="entry name" value="Ser_inhib-like_sf"/>
</dbReference>
<dbReference type="PANTHER" id="PTHR23259:SF70">
    <property type="entry name" value="ACCESSORY GLAND PROTEIN ACP62F-RELATED"/>
    <property type="match status" value="1"/>
</dbReference>
<dbReference type="SUPFAM" id="SSF57567">
    <property type="entry name" value="Serine protease inhibitors"/>
    <property type="match status" value="4"/>
</dbReference>
<dbReference type="EMBL" id="OV696688">
    <property type="protein sequence ID" value="CAH1256450.1"/>
    <property type="molecule type" value="Genomic_DNA"/>
</dbReference>
<dbReference type="InterPro" id="IPR051368">
    <property type="entry name" value="SerProtInhib-TIL_Domain"/>
</dbReference>
<dbReference type="CDD" id="cd19941">
    <property type="entry name" value="TIL"/>
    <property type="match status" value="4"/>
</dbReference>
<feature type="chain" id="PRO_5035481855" evidence="3">
    <location>
        <begin position="20"/>
        <end position="256"/>
    </location>
</feature>
<evidence type="ECO:0000256" key="3">
    <source>
        <dbReference type="SAM" id="SignalP"/>
    </source>
</evidence>
<dbReference type="Proteomes" id="UP000838412">
    <property type="component" value="Chromosome 3"/>
</dbReference>